<dbReference type="Proteomes" id="UP001185331">
    <property type="component" value="Unassembled WGS sequence"/>
</dbReference>
<organism evidence="1 2">
    <name type="scientific">Deinococcus soli</name>
    <name type="common">ex Cha et al. 2016</name>
    <dbReference type="NCBI Taxonomy" id="1309411"/>
    <lineage>
        <taxon>Bacteria</taxon>
        <taxon>Thermotogati</taxon>
        <taxon>Deinococcota</taxon>
        <taxon>Deinococci</taxon>
        <taxon>Deinococcales</taxon>
        <taxon>Deinococcaceae</taxon>
        <taxon>Deinococcus</taxon>
    </lineage>
</organism>
<proteinExistence type="predicted"/>
<evidence type="ECO:0000313" key="2">
    <source>
        <dbReference type="Proteomes" id="UP001185331"/>
    </source>
</evidence>
<name>A0AAE3XD47_9DEIO</name>
<evidence type="ECO:0000313" key="1">
    <source>
        <dbReference type="EMBL" id="MDR6219026.1"/>
    </source>
</evidence>
<dbReference type="EMBL" id="JAVDQK010000005">
    <property type="protein sequence ID" value="MDR6219026.1"/>
    <property type="molecule type" value="Genomic_DNA"/>
</dbReference>
<accession>A0AAE3XD47</accession>
<reference evidence="1" key="1">
    <citation type="submission" date="2023-07" db="EMBL/GenBank/DDBJ databases">
        <title>Sorghum-associated microbial communities from plants grown in Nebraska, USA.</title>
        <authorList>
            <person name="Schachtman D."/>
        </authorList>
    </citation>
    <scope>NUCLEOTIDE SEQUENCE</scope>
    <source>
        <strain evidence="1">BE330</strain>
    </source>
</reference>
<dbReference type="RefSeq" id="WP_309854050.1">
    <property type="nucleotide sequence ID" value="NZ_JAVDQJ010000004.1"/>
</dbReference>
<comment type="caution">
    <text evidence="1">The sequence shown here is derived from an EMBL/GenBank/DDBJ whole genome shotgun (WGS) entry which is preliminary data.</text>
</comment>
<dbReference type="AlphaFoldDB" id="A0AAE3XD47"/>
<protein>
    <submittedName>
        <fullName evidence="1">Uncharacterized protein</fullName>
    </submittedName>
</protein>
<sequence length="262" mass="29253">MYPFERPPTPDTYRAQVLSLLSQLSVHWNLPTPGSHDHLTLTNAIAENVDLADLVAGRPPHTIELDDVKLAVLFTPHRPAGQFVTRAGTYPHYQDMLTFTEQHPECGVRLNDHCVKVNFEYHGTTGEVLLASHFITDFSGLPELMPVATADPDDRRHMQIRAVTSGGQLHRGFLQLFDTFLRAFGYHLALDQHHFSDHARQPVDDDTPIIYVSVPVQTDQARVAGWLHISVPDASIDFDLSDARLQHLTDDFLSTHGSAAPS</sequence>
<gene>
    <name evidence="1" type="ORF">J2Y00_002623</name>
</gene>